<dbReference type="EMBL" id="UFQR01000002">
    <property type="protein sequence ID" value="SSW94987.1"/>
    <property type="molecule type" value="Genomic_DNA"/>
</dbReference>
<dbReference type="InterPro" id="IPR001242">
    <property type="entry name" value="Condensation_dom"/>
</dbReference>
<name>A0A3B0MBC9_9GAMM</name>
<dbReference type="Pfam" id="PF00668">
    <property type="entry name" value="Condensation"/>
    <property type="match status" value="1"/>
</dbReference>
<protein>
    <submittedName>
        <fullName evidence="2">Surfactin synthase subunit 1</fullName>
    </submittedName>
</protein>
<dbReference type="GO" id="GO:0003824">
    <property type="term" value="F:catalytic activity"/>
    <property type="evidence" value="ECO:0007669"/>
    <property type="project" value="InterPro"/>
</dbReference>
<proteinExistence type="predicted"/>
<dbReference type="AlphaFoldDB" id="A0A3B0MBC9"/>
<evidence type="ECO:0000313" key="2">
    <source>
        <dbReference type="EMBL" id="SSW94987.1"/>
    </source>
</evidence>
<reference evidence="2" key="1">
    <citation type="submission" date="2018-04" db="EMBL/GenBank/DDBJ databases">
        <authorList>
            <person name="Go L.Y."/>
            <person name="Mitchell J.A."/>
        </authorList>
    </citation>
    <scope>NUCLEOTIDE SEQUENCE</scope>
    <source>
        <strain evidence="2">ARTV</strain>
    </source>
</reference>
<evidence type="ECO:0000259" key="1">
    <source>
        <dbReference type="Pfam" id="PF00668"/>
    </source>
</evidence>
<dbReference type="Gene3D" id="3.30.559.30">
    <property type="entry name" value="Nonribosomal peptide synthetase, condensation domain"/>
    <property type="match status" value="1"/>
</dbReference>
<organism evidence="2">
    <name type="scientific">Arsenophonus endosymbiont of Trialeurodes vaporariorum</name>
    <dbReference type="NCBI Taxonomy" id="235567"/>
    <lineage>
        <taxon>Bacteria</taxon>
        <taxon>Pseudomonadati</taxon>
        <taxon>Pseudomonadota</taxon>
        <taxon>Gammaproteobacteria</taxon>
        <taxon>Enterobacterales</taxon>
        <taxon>Morganellaceae</taxon>
        <taxon>Arsenophonus</taxon>
    </lineage>
</organism>
<dbReference type="SUPFAM" id="SSF52777">
    <property type="entry name" value="CoA-dependent acyltransferases"/>
    <property type="match status" value="1"/>
</dbReference>
<feature type="domain" description="Condensation" evidence="1">
    <location>
        <begin position="2"/>
        <end position="118"/>
    </location>
</feature>
<sequence length="122" mass="13530">MAGERQQLMIDQQTTQAIKVLAKKQGMTFAGLLLSVLGWSWGQWQNQSAVTIVFPDAGRFLPGSENIIGMLVNALVWPEQILPNDTLASFLDRSGQELKNIFRHHTVNYADLTELASTMQAA</sequence>
<accession>A0A3B0MBC9</accession>
<gene>
    <name evidence="2" type="primary">srfAA</name>
    <name evidence="2" type="ORF">ARTV_0643</name>
</gene>